<accession>A0A1I2DNE8</accession>
<dbReference type="AlphaFoldDB" id="A0A1I2DNE8"/>
<dbReference type="Proteomes" id="UP000325289">
    <property type="component" value="Unassembled WGS sequence"/>
</dbReference>
<evidence type="ECO:0000313" key="2">
    <source>
        <dbReference type="Proteomes" id="UP000325289"/>
    </source>
</evidence>
<gene>
    <name evidence="1" type="ORF">SAMN04515678_11777</name>
</gene>
<dbReference type="EMBL" id="FOMS01000017">
    <property type="protein sequence ID" value="SFE81939.1"/>
    <property type="molecule type" value="Genomic_DNA"/>
</dbReference>
<proteinExistence type="predicted"/>
<sequence length="263" mass="29504">MKFRDARNPPYVPLRAPLRQDMAHHPIPFGSSELQNAIVIRAVAPKLAAAAPEDADLISLRLRAAADLTSRHPRDSNHLNSRPRIAGVFARTSASQCRTDLARSCSSRRPCCAPQSLVCSSPCRGAPDTKKKWIVRQRGKRIRLIFLQVAVRCPQHTTKSAAPRLFQGGFPLSLDSGANSQRRFKNLETLLSQFPCVLTQKTRGMTRFPRVLSQNPREMTSFLREEKFMPAPKFDPGARSPRCSEQNFVSDRTRWRLCVFAGA</sequence>
<keyword evidence="2" id="KW-1185">Reference proteome</keyword>
<organism evidence="1 2">
    <name type="scientific">Roseivivax sediminis</name>
    <dbReference type="NCBI Taxonomy" id="936889"/>
    <lineage>
        <taxon>Bacteria</taxon>
        <taxon>Pseudomonadati</taxon>
        <taxon>Pseudomonadota</taxon>
        <taxon>Alphaproteobacteria</taxon>
        <taxon>Rhodobacterales</taxon>
        <taxon>Roseobacteraceae</taxon>
        <taxon>Roseivivax</taxon>
    </lineage>
</organism>
<protein>
    <submittedName>
        <fullName evidence="1">Uncharacterized protein</fullName>
    </submittedName>
</protein>
<name>A0A1I2DNE8_9RHOB</name>
<reference evidence="1 2" key="1">
    <citation type="submission" date="2016-10" db="EMBL/GenBank/DDBJ databases">
        <authorList>
            <person name="Varghese N."/>
            <person name="Submissions S."/>
        </authorList>
    </citation>
    <scope>NUCLEOTIDE SEQUENCE [LARGE SCALE GENOMIC DNA]</scope>
    <source>
        <strain evidence="2">YIM D21,KCTC 23444,ACCC 10710</strain>
    </source>
</reference>
<evidence type="ECO:0000313" key="1">
    <source>
        <dbReference type="EMBL" id="SFE81939.1"/>
    </source>
</evidence>